<keyword evidence="2" id="KW-0812">Transmembrane</keyword>
<keyword evidence="3" id="KW-0732">Signal</keyword>
<feature type="transmembrane region" description="Helical" evidence="2">
    <location>
        <begin position="98"/>
        <end position="119"/>
    </location>
</feature>
<feature type="transmembrane region" description="Helical" evidence="2">
    <location>
        <begin position="234"/>
        <end position="257"/>
    </location>
</feature>
<feature type="compositionally biased region" description="Basic residues" evidence="1">
    <location>
        <begin position="154"/>
        <end position="164"/>
    </location>
</feature>
<feature type="signal peptide" evidence="3">
    <location>
        <begin position="1"/>
        <end position="18"/>
    </location>
</feature>
<feature type="transmembrane region" description="Helical" evidence="2">
    <location>
        <begin position="358"/>
        <end position="375"/>
    </location>
</feature>
<name>A0A7S4DYY0_9EUKA</name>
<evidence type="ECO:0000256" key="3">
    <source>
        <dbReference type="SAM" id="SignalP"/>
    </source>
</evidence>
<feature type="transmembrane region" description="Helical" evidence="2">
    <location>
        <begin position="445"/>
        <end position="463"/>
    </location>
</feature>
<evidence type="ECO:0000256" key="1">
    <source>
        <dbReference type="SAM" id="MobiDB-lite"/>
    </source>
</evidence>
<evidence type="ECO:0000313" key="4">
    <source>
        <dbReference type="EMBL" id="CAE0679355.1"/>
    </source>
</evidence>
<keyword evidence="2" id="KW-0472">Membrane</keyword>
<gene>
    <name evidence="4" type="ORF">LGLO00237_LOCUS31138</name>
</gene>
<feature type="transmembrane region" description="Helical" evidence="2">
    <location>
        <begin position="387"/>
        <end position="405"/>
    </location>
</feature>
<reference evidence="4" key="1">
    <citation type="submission" date="2021-01" db="EMBL/GenBank/DDBJ databases">
        <authorList>
            <person name="Corre E."/>
            <person name="Pelletier E."/>
            <person name="Niang G."/>
            <person name="Scheremetjew M."/>
            <person name="Finn R."/>
            <person name="Kale V."/>
            <person name="Holt S."/>
            <person name="Cochrane G."/>
            <person name="Meng A."/>
            <person name="Brown T."/>
            <person name="Cohen L."/>
        </authorList>
    </citation>
    <scope>NUCLEOTIDE SEQUENCE</scope>
    <source>
        <strain evidence="4">CCCM811</strain>
    </source>
</reference>
<feature type="transmembrane region" description="Helical" evidence="2">
    <location>
        <begin position="469"/>
        <end position="487"/>
    </location>
</feature>
<feature type="transmembrane region" description="Helical" evidence="2">
    <location>
        <begin position="303"/>
        <end position="323"/>
    </location>
</feature>
<proteinExistence type="predicted"/>
<feature type="region of interest" description="Disordered" evidence="1">
    <location>
        <begin position="144"/>
        <end position="192"/>
    </location>
</feature>
<feature type="transmembrane region" description="Helical" evidence="2">
    <location>
        <begin position="411"/>
        <end position="433"/>
    </location>
</feature>
<feature type="transmembrane region" description="Helical" evidence="2">
    <location>
        <begin position="202"/>
        <end position="222"/>
    </location>
</feature>
<accession>A0A7S4DYY0</accession>
<dbReference type="EMBL" id="HBIV01044373">
    <property type="protein sequence ID" value="CAE0679355.1"/>
    <property type="molecule type" value="Transcribed_RNA"/>
</dbReference>
<protein>
    <submittedName>
        <fullName evidence="4">Uncharacterized protein</fullName>
    </submittedName>
</protein>
<sequence length="584" mass="63515">MRLARLGIIYLLFQCVSASWVKAPGGQGSNWIKKRKDVENHMGALLPVENAIGMTKQSVNQTQPSAVTPVVSLVDPDAKYEAPTTEDKPNALPIQRKLYSWALVLLAGFSIAGAAFSILQSCHCESKNKTGNKKDGLTIRGRFQPAPWITGKPRNNKKGKRRRGCNMGSLLEAKKANEKTSNSGKDKEVESSQRAQNTTVDVVILAALVVCKVGGVTAFYITEESHLEDTHFSVNPASILLVADLLGVLFTLATTLARRCFNSREDRGEPISLKSMGYWFVCSINSAVTWQLSLYLLDKMGLGVFALTQCMSVLWGAVLEWCISSSRLHVIQSLCAAASGACLAGLDPRMSVGMLSTVYWAVLSGALANATSVARENGKTPDVFSRLVMHLQGVVLNYIMFATGLNVNGRSYMYMIFNGWDICTFVLALSLALSALLSLHRRGDGAETILAGIAFTIIEATFVRKLPPPVIATAVATLSAGFVHVLISRSFESREKEDGWPITGKPSIAVLFSPRWKEFYHADQARFVSLVAWGTCKIAVLLSTLLLGLLLLEVTHKSRLIQAPPLEVGLGFDDGAVDAFFHSR</sequence>
<feature type="chain" id="PRO_5031219188" evidence="3">
    <location>
        <begin position="19"/>
        <end position="584"/>
    </location>
</feature>
<evidence type="ECO:0000256" key="2">
    <source>
        <dbReference type="SAM" id="Phobius"/>
    </source>
</evidence>
<feature type="transmembrane region" description="Helical" evidence="2">
    <location>
        <begin position="278"/>
        <end position="297"/>
    </location>
</feature>
<keyword evidence="2" id="KW-1133">Transmembrane helix</keyword>
<feature type="compositionally biased region" description="Basic and acidic residues" evidence="1">
    <location>
        <begin position="172"/>
        <end position="191"/>
    </location>
</feature>
<organism evidence="4">
    <name type="scientific">Lotharella globosa</name>
    <dbReference type="NCBI Taxonomy" id="91324"/>
    <lineage>
        <taxon>Eukaryota</taxon>
        <taxon>Sar</taxon>
        <taxon>Rhizaria</taxon>
        <taxon>Cercozoa</taxon>
        <taxon>Chlorarachniophyceae</taxon>
        <taxon>Lotharella</taxon>
    </lineage>
</organism>
<feature type="transmembrane region" description="Helical" evidence="2">
    <location>
        <begin position="527"/>
        <end position="552"/>
    </location>
</feature>
<dbReference type="AlphaFoldDB" id="A0A7S4DYY0"/>